<feature type="compositionally biased region" description="Basic residues" evidence="1">
    <location>
        <begin position="14"/>
        <end position="23"/>
    </location>
</feature>
<reference evidence="2" key="1">
    <citation type="journal article" date="2020" name="Stud. Mycol.">
        <title>101 Dothideomycetes genomes: a test case for predicting lifestyles and emergence of pathogens.</title>
        <authorList>
            <person name="Haridas S."/>
            <person name="Albert R."/>
            <person name="Binder M."/>
            <person name="Bloem J."/>
            <person name="Labutti K."/>
            <person name="Salamov A."/>
            <person name="Andreopoulos B."/>
            <person name="Baker S."/>
            <person name="Barry K."/>
            <person name="Bills G."/>
            <person name="Bluhm B."/>
            <person name="Cannon C."/>
            <person name="Castanera R."/>
            <person name="Culley D."/>
            <person name="Daum C."/>
            <person name="Ezra D."/>
            <person name="Gonzalez J."/>
            <person name="Henrissat B."/>
            <person name="Kuo A."/>
            <person name="Liang C."/>
            <person name="Lipzen A."/>
            <person name="Lutzoni F."/>
            <person name="Magnuson J."/>
            <person name="Mondo S."/>
            <person name="Nolan M."/>
            <person name="Ohm R."/>
            <person name="Pangilinan J."/>
            <person name="Park H.-J."/>
            <person name="Ramirez L."/>
            <person name="Alfaro M."/>
            <person name="Sun H."/>
            <person name="Tritt A."/>
            <person name="Yoshinaga Y."/>
            <person name="Zwiers L.-H."/>
            <person name="Turgeon B."/>
            <person name="Goodwin S."/>
            <person name="Spatafora J."/>
            <person name="Crous P."/>
            <person name="Grigoriev I."/>
        </authorList>
    </citation>
    <scope>NUCLEOTIDE SEQUENCE</scope>
    <source>
        <strain evidence="2">ATCC 36951</strain>
    </source>
</reference>
<evidence type="ECO:0008006" key="4">
    <source>
        <dbReference type="Google" id="ProtNLM"/>
    </source>
</evidence>
<dbReference type="GeneID" id="54559534"/>
<dbReference type="Proteomes" id="UP000799537">
    <property type="component" value="Unassembled WGS sequence"/>
</dbReference>
<dbReference type="RefSeq" id="XP_033668345.1">
    <property type="nucleotide sequence ID" value="XM_033806262.1"/>
</dbReference>
<keyword evidence="3" id="KW-1185">Reference proteome</keyword>
<feature type="compositionally biased region" description="Basic and acidic residues" evidence="1">
    <location>
        <begin position="1"/>
        <end position="12"/>
    </location>
</feature>
<sequence length="261" mass="29828">MTKRKAQDDPPAQRRTRAAKRHAASQPVFAVPQMLEMILLHVSMKQLFVLQRVNSNWRDNNSKSPARQMKLFLQPSARPIRPVLSESENEENFQLYTTNLRLNPAAGMWRIWGDPKHAIVGKDKTTNVGAWIIGQMDESEIAVFFELGTFQSLNHYTARQQRTGGQSWEKMLLHQPPVVVVQLTHHIETETGEDSVEHHICNQAGLTWGDLHRGVEEFEVQYRQERRKDVPNGTVNLGFRAGLGWVVWVPEDAPGGARLRK</sequence>
<dbReference type="AlphaFoldDB" id="A0A6A6CPR0"/>
<name>A0A6A6CPR0_ZASCE</name>
<protein>
    <recommendedName>
        <fullName evidence="4">F-box domain-containing protein</fullName>
    </recommendedName>
</protein>
<accession>A0A6A6CPR0</accession>
<dbReference type="OrthoDB" id="3800738at2759"/>
<evidence type="ECO:0000256" key="1">
    <source>
        <dbReference type="SAM" id="MobiDB-lite"/>
    </source>
</evidence>
<evidence type="ECO:0000313" key="2">
    <source>
        <dbReference type="EMBL" id="KAF2167456.1"/>
    </source>
</evidence>
<dbReference type="EMBL" id="ML993593">
    <property type="protein sequence ID" value="KAF2167456.1"/>
    <property type="molecule type" value="Genomic_DNA"/>
</dbReference>
<organism evidence="2 3">
    <name type="scientific">Zasmidium cellare ATCC 36951</name>
    <dbReference type="NCBI Taxonomy" id="1080233"/>
    <lineage>
        <taxon>Eukaryota</taxon>
        <taxon>Fungi</taxon>
        <taxon>Dikarya</taxon>
        <taxon>Ascomycota</taxon>
        <taxon>Pezizomycotina</taxon>
        <taxon>Dothideomycetes</taxon>
        <taxon>Dothideomycetidae</taxon>
        <taxon>Mycosphaerellales</taxon>
        <taxon>Mycosphaerellaceae</taxon>
        <taxon>Zasmidium</taxon>
    </lineage>
</organism>
<evidence type="ECO:0000313" key="3">
    <source>
        <dbReference type="Proteomes" id="UP000799537"/>
    </source>
</evidence>
<proteinExistence type="predicted"/>
<gene>
    <name evidence="2" type="ORF">M409DRAFT_22264</name>
</gene>
<feature type="region of interest" description="Disordered" evidence="1">
    <location>
        <begin position="1"/>
        <end position="24"/>
    </location>
</feature>